<dbReference type="GO" id="GO:0016747">
    <property type="term" value="F:acyltransferase activity, transferring groups other than amino-acyl groups"/>
    <property type="evidence" value="ECO:0007669"/>
    <property type="project" value="TreeGrafter"/>
</dbReference>
<dbReference type="PANTHER" id="PTHR31642:SF310">
    <property type="entry name" value="FATTY ALCOHOL:CAFFEOYL-COA ACYLTRANSFERASE"/>
    <property type="match status" value="1"/>
</dbReference>
<accession>A0A2T2NTX9</accession>
<evidence type="ECO:0000313" key="4">
    <source>
        <dbReference type="Proteomes" id="UP000240883"/>
    </source>
</evidence>
<dbReference type="InterPro" id="IPR023213">
    <property type="entry name" value="CAT-like_dom_sf"/>
</dbReference>
<dbReference type="OrthoDB" id="1862401at2759"/>
<reference evidence="3 4" key="1">
    <citation type="journal article" date="2018" name="Front. Microbiol.">
        <title>Genome-Wide Analysis of Corynespora cassiicola Leaf Fall Disease Putative Effectors.</title>
        <authorList>
            <person name="Lopez D."/>
            <person name="Ribeiro S."/>
            <person name="Label P."/>
            <person name="Fumanal B."/>
            <person name="Venisse J.S."/>
            <person name="Kohler A."/>
            <person name="de Oliveira R.R."/>
            <person name="Labutti K."/>
            <person name="Lipzen A."/>
            <person name="Lail K."/>
            <person name="Bauer D."/>
            <person name="Ohm R.A."/>
            <person name="Barry K.W."/>
            <person name="Spatafora J."/>
            <person name="Grigoriev I.V."/>
            <person name="Martin F.M."/>
            <person name="Pujade-Renaud V."/>
        </authorList>
    </citation>
    <scope>NUCLEOTIDE SEQUENCE [LARGE SCALE GENOMIC DNA]</scope>
    <source>
        <strain evidence="3 4">Philippines</strain>
    </source>
</reference>
<proteinExistence type="predicted"/>
<protein>
    <recommendedName>
        <fullName evidence="5">Trichothecene 3-O-acetyltransferas-like protein</fullName>
    </recommendedName>
</protein>
<name>A0A2T2NTX9_CORCC</name>
<dbReference type="Gene3D" id="3.30.559.10">
    <property type="entry name" value="Chloramphenicol acetyltransferase-like domain"/>
    <property type="match status" value="2"/>
</dbReference>
<sequence>MNTTKTLVRPTDPSLGDPDDLSPLDQYMIRIIIPIMCTFKIERDDQRSTIVENLKAGLARTINEMPFIASVIVPDDEERGTMKLHFDEEATGVWFHEQECLEYSFDEMEKRRFAFSCFPVTTFVPEPRGHSEKCPVVTVLATFIKGGLVVTYNGHHGIMDAQSLGTFASVWSRNVLAVSEGYTIPLSEQYKAEDLDRTGFHTAFSPRLLPDFHTYHPGKETNLTAERNEILRLSSGGDHLKLHELVPISHWFMTQEKVDLLNQSVRDAFPNEPGVTEAALFSALIWKSIAQARNLAQRGIEECALFTSTNVRRMVDPQLALMYPGNAIALARADATTEDLYDKDEIKALYKLARKTSDSIDEWTADELYDLMGLVQESDDVVNLMLPNLDHSFYISQPARFGNLLGKSQWGSEMGAIKAFRFAFPPPVNGFACPLPALGGGVDLMIWINKDVQEKLKTLESWTKWVDPVI</sequence>
<feature type="region of interest" description="Disordered" evidence="2">
    <location>
        <begin position="1"/>
        <end position="20"/>
    </location>
</feature>
<evidence type="ECO:0000256" key="2">
    <source>
        <dbReference type="SAM" id="MobiDB-lite"/>
    </source>
</evidence>
<evidence type="ECO:0000313" key="3">
    <source>
        <dbReference type="EMBL" id="PSN68746.1"/>
    </source>
</evidence>
<gene>
    <name evidence="3" type="ORF">BS50DRAFT_609108</name>
</gene>
<evidence type="ECO:0000256" key="1">
    <source>
        <dbReference type="ARBA" id="ARBA00022679"/>
    </source>
</evidence>
<evidence type="ECO:0008006" key="5">
    <source>
        <dbReference type="Google" id="ProtNLM"/>
    </source>
</evidence>
<organism evidence="3 4">
    <name type="scientific">Corynespora cassiicola Philippines</name>
    <dbReference type="NCBI Taxonomy" id="1448308"/>
    <lineage>
        <taxon>Eukaryota</taxon>
        <taxon>Fungi</taxon>
        <taxon>Dikarya</taxon>
        <taxon>Ascomycota</taxon>
        <taxon>Pezizomycotina</taxon>
        <taxon>Dothideomycetes</taxon>
        <taxon>Pleosporomycetidae</taxon>
        <taxon>Pleosporales</taxon>
        <taxon>Corynesporascaceae</taxon>
        <taxon>Corynespora</taxon>
    </lineage>
</organism>
<dbReference type="Pfam" id="PF02458">
    <property type="entry name" value="Transferase"/>
    <property type="match status" value="1"/>
</dbReference>
<dbReference type="AlphaFoldDB" id="A0A2T2NTX9"/>
<dbReference type="STRING" id="1448308.A0A2T2NTX9"/>
<dbReference type="EMBL" id="KZ678133">
    <property type="protein sequence ID" value="PSN68746.1"/>
    <property type="molecule type" value="Genomic_DNA"/>
</dbReference>
<dbReference type="Proteomes" id="UP000240883">
    <property type="component" value="Unassembled WGS sequence"/>
</dbReference>
<keyword evidence="1" id="KW-0808">Transferase</keyword>
<dbReference type="PANTHER" id="PTHR31642">
    <property type="entry name" value="TRICHOTHECENE 3-O-ACETYLTRANSFERASE"/>
    <property type="match status" value="1"/>
</dbReference>
<keyword evidence="4" id="KW-1185">Reference proteome</keyword>
<dbReference type="InterPro" id="IPR050317">
    <property type="entry name" value="Plant_Fungal_Acyltransferase"/>
</dbReference>